<protein>
    <submittedName>
        <fullName evidence="7">Sigma-70 family RNA polymerase sigma factor</fullName>
    </submittedName>
</protein>
<name>A0ABU5S9Q7_9BACT</name>
<evidence type="ECO:0000256" key="4">
    <source>
        <dbReference type="ARBA" id="ARBA00023163"/>
    </source>
</evidence>
<keyword evidence="4" id="KW-0804">Transcription</keyword>
<evidence type="ECO:0000313" key="8">
    <source>
        <dbReference type="Proteomes" id="UP001303899"/>
    </source>
</evidence>
<dbReference type="Gene3D" id="1.10.10.10">
    <property type="entry name" value="Winged helix-like DNA-binding domain superfamily/Winged helix DNA-binding domain"/>
    <property type="match status" value="1"/>
</dbReference>
<evidence type="ECO:0000259" key="5">
    <source>
        <dbReference type="Pfam" id="PF04542"/>
    </source>
</evidence>
<dbReference type="Proteomes" id="UP001303899">
    <property type="component" value="Unassembled WGS sequence"/>
</dbReference>
<keyword evidence="8" id="KW-1185">Reference proteome</keyword>
<feature type="domain" description="RNA polymerase sigma factor 70 region 4 type 2" evidence="6">
    <location>
        <begin position="140"/>
        <end position="179"/>
    </location>
</feature>
<dbReference type="PANTHER" id="PTHR43133:SF46">
    <property type="entry name" value="RNA POLYMERASE SIGMA-70 FACTOR ECF SUBFAMILY"/>
    <property type="match status" value="1"/>
</dbReference>
<dbReference type="Gene3D" id="1.10.1740.10">
    <property type="match status" value="1"/>
</dbReference>
<reference evidence="7 8" key="1">
    <citation type="submission" date="2023-12" db="EMBL/GenBank/DDBJ databases">
        <title>Novel species of the genus Arcicella isolated from rivers.</title>
        <authorList>
            <person name="Lu H."/>
        </authorList>
    </citation>
    <scope>NUCLEOTIDE SEQUENCE [LARGE SCALE GENOMIC DNA]</scope>
    <source>
        <strain evidence="7 8">DC2W</strain>
    </source>
</reference>
<dbReference type="PANTHER" id="PTHR43133">
    <property type="entry name" value="RNA POLYMERASE ECF-TYPE SIGMA FACTO"/>
    <property type="match status" value="1"/>
</dbReference>
<sequence length="199" mass="23563">MKIVTLHTKEHVSDSLLWLNFKNGDGDALSELMRRYFRSLLQYGTKFTKNKSLIEDTIQDLFLELLERKAYLSTPASVKNYLFKALRNNLIRAVNKSNLSTDFLEQEDEQMIEFENIEFMLLQEDDLNELLSKFNEYFKLLTKRQKEALYLRYYENLSHEEISAIMDINKQSVSNLLQQSIVILRNNWLASIFLLSLMD</sequence>
<dbReference type="Pfam" id="PF08281">
    <property type="entry name" value="Sigma70_r4_2"/>
    <property type="match status" value="1"/>
</dbReference>
<dbReference type="SUPFAM" id="SSF88946">
    <property type="entry name" value="Sigma2 domain of RNA polymerase sigma factors"/>
    <property type="match status" value="1"/>
</dbReference>
<keyword evidence="2" id="KW-0805">Transcription regulation</keyword>
<dbReference type="InterPro" id="IPR013325">
    <property type="entry name" value="RNA_pol_sigma_r2"/>
</dbReference>
<dbReference type="EMBL" id="JAYGIL010000032">
    <property type="protein sequence ID" value="MEA5405212.1"/>
    <property type="molecule type" value="Genomic_DNA"/>
</dbReference>
<comment type="caution">
    <text evidence="7">The sequence shown here is derived from an EMBL/GenBank/DDBJ whole genome shotgun (WGS) entry which is preliminary data.</text>
</comment>
<dbReference type="InterPro" id="IPR036388">
    <property type="entry name" value="WH-like_DNA-bd_sf"/>
</dbReference>
<keyword evidence="3" id="KW-0731">Sigma factor</keyword>
<dbReference type="InterPro" id="IPR013324">
    <property type="entry name" value="RNA_pol_sigma_r3/r4-like"/>
</dbReference>
<dbReference type="SUPFAM" id="SSF88659">
    <property type="entry name" value="Sigma3 and sigma4 domains of RNA polymerase sigma factors"/>
    <property type="match status" value="1"/>
</dbReference>
<dbReference type="InterPro" id="IPR013249">
    <property type="entry name" value="RNA_pol_sigma70_r4_t2"/>
</dbReference>
<dbReference type="Pfam" id="PF04542">
    <property type="entry name" value="Sigma70_r2"/>
    <property type="match status" value="1"/>
</dbReference>
<evidence type="ECO:0000313" key="7">
    <source>
        <dbReference type="EMBL" id="MEA5405212.1"/>
    </source>
</evidence>
<feature type="domain" description="RNA polymerase sigma-70 region 2" evidence="5">
    <location>
        <begin position="32"/>
        <end position="96"/>
    </location>
</feature>
<dbReference type="RefSeq" id="WP_323698625.1">
    <property type="nucleotide sequence ID" value="NZ_JAYGIL010000032.1"/>
</dbReference>
<organism evidence="7 8">
    <name type="scientific">Arcicella gelida</name>
    <dbReference type="NCBI Taxonomy" id="2984195"/>
    <lineage>
        <taxon>Bacteria</taxon>
        <taxon>Pseudomonadati</taxon>
        <taxon>Bacteroidota</taxon>
        <taxon>Cytophagia</taxon>
        <taxon>Cytophagales</taxon>
        <taxon>Flectobacillaceae</taxon>
        <taxon>Arcicella</taxon>
    </lineage>
</organism>
<dbReference type="InterPro" id="IPR039425">
    <property type="entry name" value="RNA_pol_sigma-70-like"/>
</dbReference>
<evidence type="ECO:0000256" key="2">
    <source>
        <dbReference type="ARBA" id="ARBA00023015"/>
    </source>
</evidence>
<accession>A0ABU5S9Q7</accession>
<dbReference type="InterPro" id="IPR007627">
    <property type="entry name" value="RNA_pol_sigma70_r2"/>
</dbReference>
<dbReference type="InterPro" id="IPR014284">
    <property type="entry name" value="RNA_pol_sigma-70_dom"/>
</dbReference>
<comment type="similarity">
    <text evidence="1">Belongs to the sigma-70 factor family. ECF subfamily.</text>
</comment>
<evidence type="ECO:0000256" key="1">
    <source>
        <dbReference type="ARBA" id="ARBA00010641"/>
    </source>
</evidence>
<evidence type="ECO:0000256" key="3">
    <source>
        <dbReference type="ARBA" id="ARBA00023082"/>
    </source>
</evidence>
<evidence type="ECO:0000259" key="6">
    <source>
        <dbReference type="Pfam" id="PF08281"/>
    </source>
</evidence>
<gene>
    <name evidence="7" type="ORF">VB776_19910</name>
</gene>
<dbReference type="CDD" id="cd06171">
    <property type="entry name" value="Sigma70_r4"/>
    <property type="match status" value="1"/>
</dbReference>
<dbReference type="NCBIfam" id="TIGR02937">
    <property type="entry name" value="sigma70-ECF"/>
    <property type="match status" value="1"/>
</dbReference>
<proteinExistence type="inferred from homology"/>